<dbReference type="InterPro" id="IPR046919">
    <property type="entry name" value="ABC-3C_CTD10"/>
</dbReference>
<dbReference type="Proteomes" id="UP001597448">
    <property type="component" value="Unassembled WGS sequence"/>
</dbReference>
<gene>
    <name evidence="3" type="ORF">ACFSX3_17605</name>
</gene>
<proteinExistence type="predicted"/>
<dbReference type="NCBIfam" id="NF033859">
    <property type="entry name" value="SMEK_N"/>
    <property type="match status" value="1"/>
</dbReference>
<name>A0ABW5F9I0_9BACL</name>
<dbReference type="Pfam" id="PF21941">
    <property type="entry name" value="SMEK_N"/>
    <property type="match status" value="1"/>
</dbReference>
<dbReference type="EMBL" id="JBHUKY010000031">
    <property type="protein sequence ID" value="MFD2411708.1"/>
    <property type="molecule type" value="Genomic_DNA"/>
</dbReference>
<comment type="caution">
    <text evidence="3">The sequence shown here is derived from an EMBL/GenBank/DDBJ whole genome shotgun (WGS) entry which is preliminary data.</text>
</comment>
<dbReference type="RefSeq" id="WP_209988620.1">
    <property type="nucleotide sequence ID" value="NZ_JBHUKY010000031.1"/>
</dbReference>
<protein>
    <submittedName>
        <fullName evidence="3">ABC-three component system protein</fullName>
    </submittedName>
</protein>
<dbReference type="InterPro" id="IPR047740">
    <property type="entry name" value="SMEK_dom"/>
</dbReference>
<organism evidence="3 4">
    <name type="scientific">Paenibacillus rhizoplanae</name>
    <dbReference type="NCBI Taxonomy" id="1917181"/>
    <lineage>
        <taxon>Bacteria</taxon>
        <taxon>Bacillati</taxon>
        <taxon>Bacillota</taxon>
        <taxon>Bacilli</taxon>
        <taxon>Bacillales</taxon>
        <taxon>Paenibacillaceae</taxon>
        <taxon>Paenibacillus</taxon>
    </lineage>
</organism>
<keyword evidence="4" id="KW-1185">Reference proteome</keyword>
<sequence>MNRDFYFTYINEKIELLSLRIKSSGKLNILNLNIHAEFFYRDLCCLLFELNLENQNTLDQNSEAIDLIDDVNKIIIQVSSTDSKQKINDTLAKNKILDYKKQGYNLKFLFFSDAKRLKTQKFNNKYDINFDASRDIIGKEDIFSKILMSQIDKQHAVYQFIKAELGDKPDENKISSNLADLINLLADEDLNNLSEEKLKLHEFNIDRKIVFNHLQKVQGIIKLYSIYCLKITRIYSEFDKQGKNKSLSVFNKLSLFYAEESLNDGINENQIFLKIISKTVEYIRESENYRVLPAEELEQCVSIIVVDSFLRCNIFENPEGYEHVIAQ</sequence>
<feature type="domain" description="SMEK" evidence="2">
    <location>
        <begin position="9"/>
        <end position="146"/>
    </location>
</feature>
<accession>A0ABW5F9I0</accession>
<evidence type="ECO:0000313" key="3">
    <source>
        <dbReference type="EMBL" id="MFD2411708.1"/>
    </source>
</evidence>
<reference evidence="4" key="1">
    <citation type="journal article" date="2019" name="Int. J. Syst. Evol. Microbiol.">
        <title>The Global Catalogue of Microorganisms (GCM) 10K type strain sequencing project: providing services to taxonomists for standard genome sequencing and annotation.</title>
        <authorList>
            <consortium name="The Broad Institute Genomics Platform"/>
            <consortium name="The Broad Institute Genome Sequencing Center for Infectious Disease"/>
            <person name="Wu L."/>
            <person name="Ma J."/>
        </authorList>
    </citation>
    <scope>NUCLEOTIDE SEQUENCE [LARGE SCALE GENOMIC DNA]</scope>
    <source>
        <strain evidence="4">CCM 8725</strain>
    </source>
</reference>
<evidence type="ECO:0000313" key="4">
    <source>
        <dbReference type="Proteomes" id="UP001597448"/>
    </source>
</evidence>
<evidence type="ECO:0000259" key="2">
    <source>
        <dbReference type="Pfam" id="PF21941"/>
    </source>
</evidence>
<dbReference type="Pfam" id="PF20275">
    <property type="entry name" value="CTD10"/>
    <property type="match status" value="1"/>
</dbReference>
<evidence type="ECO:0000259" key="1">
    <source>
        <dbReference type="Pfam" id="PF20275"/>
    </source>
</evidence>
<feature type="domain" description="ABC-three component systems C-terminal" evidence="1">
    <location>
        <begin position="176"/>
        <end position="316"/>
    </location>
</feature>